<feature type="compositionally biased region" description="Polar residues" evidence="1">
    <location>
        <begin position="255"/>
        <end position="268"/>
    </location>
</feature>
<name>A0A8E0S777_9TREM</name>
<feature type="compositionally biased region" description="Low complexity" evidence="1">
    <location>
        <begin position="70"/>
        <end position="80"/>
    </location>
</feature>
<protein>
    <submittedName>
        <fullName evidence="2">Uncharacterized protein</fullName>
    </submittedName>
</protein>
<dbReference type="Proteomes" id="UP000728185">
    <property type="component" value="Unassembled WGS sequence"/>
</dbReference>
<evidence type="ECO:0000313" key="2">
    <source>
        <dbReference type="EMBL" id="KAA0201185.1"/>
    </source>
</evidence>
<feature type="compositionally biased region" description="Basic and acidic residues" evidence="1">
    <location>
        <begin position="242"/>
        <end position="254"/>
    </location>
</feature>
<evidence type="ECO:0000256" key="1">
    <source>
        <dbReference type="SAM" id="MobiDB-lite"/>
    </source>
</evidence>
<organism evidence="2 3">
    <name type="scientific">Fasciolopsis buskii</name>
    <dbReference type="NCBI Taxonomy" id="27845"/>
    <lineage>
        <taxon>Eukaryota</taxon>
        <taxon>Metazoa</taxon>
        <taxon>Spiralia</taxon>
        <taxon>Lophotrochozoa</taxon>
        <taxon>Platyhelminthes</taxon>
        <taxon>Trematoda</taxon>
        <taxon>Digenea</taxon>
        <taxon>Plagiorchiida</taxon>
        <taxon>Echinostomata</taxon>
        <taxon>Echinostomatoidea</taxon>
        <taxon>Fasciolidae</taxon>
        <taxon>Fasciolopsis</taxon>
    </lineage>
</organism>
<comment type="caution">
    <text evidence="2">The sequence shown here is derived from an EMBL/GenBank/DDBJ whole genome shotgun (WGS) entry which is preliminary data.</text>
</comment>
<keyword evidence="3" id="KW-1185">Reference proteome</keyword>
<proteinExistence type="predicted"/>
<reference evidence="2" key="1">
    <citation type="submission" date="2019-05" db="EMBL/GenBank/DDBJ databases">
        <title>Annotation for the trematode Fasciolopsis buski.</title>
        <authorList>
            <person name="Choi Y.-J."/>
        </authorList>
    </citation>
    <scope>NUCLEOTIDE SEQUENCE</scope>
    <source>
        <strain evidence="2">HT</strain>
        <tissue evidence="2">Whole worm</tissue>
    </source>
</reference>
<feature type="region of interest" description="Disordered" evidence="1">
    <location>
        <begin position="70"/>
        <end position="90"/>
    </location>
</feature>
<dbReference type="OrthoDB" id="6241105at2759"/>
<evidence type="ECO:0000313" key="3">
    <source>
        <dbReference type="Proteomes" id="UP000728185"/>
    </source>
</evidence>
<feature type="region of interest" description="Disordered" evidence="1">
    <location>
        <begin position="103"/>
        <end position="123"/>
    </location>
</feature>
<feature type="region of interest" description="Disordered" evidence="1">
    <location>
        <begin position="235"/>
        <end position="268"/>
    </location>
</feature>
<gene>
    <name evidence="2" type="ORF">FBUS_08846</name>
</gene>
<dbReference type="AlphaFoldDB" id="A0A8E0S777"/>
<accession>A0A8E0S777</accession>
<sequence length="367" mass="39497">MMATKQLNSVSPRNFREKIELLKKKEAACTANFAAAIRDAREILQIAGACDGTQVKSLAVQSLLERSLSKSCSKSNTPSSILRGSSTESVSRLTVNENVEQNKFDNKEVPQSASCSGQEYEPTQLLTSSTNEHLMSLLSSSVAASNKLDESRSAPNRENWQTYPGRVPGVASENAAVSFFSSSHPYIASLSRAPTRCSPSSAAGGHLGTVSLSTAFPYRRVQRYASGDQLPSVGFSSSSHLHHSDISRSKHEDSSSSPSFGQRATMSSYVEDDPNIRSISYGQHISPGNRGLYTAQTSLGPLHSSSPYCGTQLTGTYPRVCDASGVHHNISSIGPGVPSEHAPSATSTFNLNIDWRRLVRIFSKMSN</sequence>
<dbReference type="EMBL" id="LUCM01000047">
    <property type="protein sequence ID" value="KAA0201185.1"/>
    <property type="molecule type" value="Genomic_DNA"/>
</dbReference>